<gene>
    <name evidence="12" type="ORF">IZO911_LOCUS11281</name>
</gene>
<dbReference type="FunFam" id="3.40.50.300:FF:000033">
    <property type="entry name" value="26S protease regulatory subunit 6B"/>
    <property type="match status" value="1"/>
</dbReference>
<dbReference type="SMART" id="SM00382">
    <property type="entry name" value="AAA"/>
    <property type="match status" value="1"/>
</dbReference>
<dbReference type="InterPro" id="IPR003593">
    <property type="entry name" value="AAA+_ATPase"/>
</dbReference>
<dbReference type="GO" id="GO:0016887">
    <property type="term" value="F:ATP hydrolysis activity"/>
    <property type="evidence" value="ECO:0007669"/>
    <property type="project" value="InterPro"/>
</dbReference>
<dbReference type="InterPro" id="IPR012340">
    <property type="entry name" value="NA-bd_OB-fold"/>
</dbReference>
<reference evidence="12" key="1">
    <citation type="submission" date="2021-02" db="EMBL/GenBank/DDBJ databases">
        <authorList>
            <person name="Nowell W R."/>
        </authorList>
    </citation>
    <scope>NUCLEOTIDE SEQUENCE</scope>
</reference>
<evidence type="ECO:0000256" key="1">
    <source>
        <dbReference type="ARBA" id="ARBA00004123"/>
    </source>
</evidence>
<dbReference type="GO" id="GO:0005524">
    <property type="term" value="F:ATP binding"/>
    <property type="evidence" value="ECO:0007669"/>
    <property type="project" value="UniProtKB-KW"/>
</dbReference>
<dbReference type="InterPro" id="IPR003960">
    <property type="entry name" value="ATPase_AAA_CS"/>
</dbReference>
<dbReference type="Pfam" id="PF00004">
    <property type="entry name" value="AAA"/>
    <property type="match status" value="1"/>
</dbReference>
<dbReference type="InterPro" id="IPR041569">
    <property type="entry name" value="AAA_lid_3"/>
</dbReference>
<sequence>MSKANGNNRISALKRLGKSSSINNINHRQTIGLNNSSVKDARELLINRNISSTFDARQMFNRQSSQTFNTMPTNIIVRNTEDINNNNEKMVVVTGLKDMKMKDGRLIQAATTDNNQAGKKKQIFAVGQSTFVTIRNNNNSNNNNNINFSSNQSTEKLSFTKTITNTSVNRNDDNDNTQTTNTFSSLSNQKVVIKVVNDKYQEAPKPIQISTTTTAVPTSSHSLYTRQNSPPLIKRLHDVSIQTTPPPSSSRSPIRINSHRRLPSTHIVDEDEHISDRSMNEDFYEPPVKRQFLEAVDQNTGIVGSTTGSNYYVRILSTIDRELLKTGASVALHKHSNALVDILPPESDSSISMLQADEKPDVDYADIGGLDLQKQEIREAVELPLTHYELYKLIGIDPPRGVLMYGPPGCGKTMLAKAVARQTTAAFIRVVGSEFVQKYLGEGPRMVRDVFRLAKENSPAIIFIDEIDAIATKRFDAQTGADREVQRILLELLNQMDGFDQSVNVKVIMATNRADTLDPALLRPGRLDRKIEFPLPDRRQKRLVFSTVTGRMNLSDEVDLEDYVARPDRISGADINSICQEAGMQAVRENRYIVLAKDFEKAYKNVVKKNEQDFEFYK</sequence>
<dbReference type="SUPFAM" id="SSF52540">
    <property type="entry name" value="P-loop containing nucleoside triphosphate hydrolases"/>
    <property type="match status" value="1"/>
</dbReference>
<dbReference type="InterPro" id="IPR050221">
    <property type="entry name" value="26S_Proteasome_ATPase"/>
</dbReference>
<evidence type="ECO:0000256" key="10">
    <source>
        <dbReference type="SAM" id="MobiDB-lite"/>
    </source>
</evidence>
<dbReference type="Pfam" id="PF16450">
    <property type="entry name" value="Prot_ATP_ID_OB_C"/>
    <property type="match status" value="1"/>
</dbReference>
<dbReference type="Gene3D" id="2.40.50.140">
    <property type="entry name" value="Nucleic acid-binding proteins"/>
    <property type="match status" value="1"/>
</dbReference>
<dbReference type="Proteomes" id="UP000663860">
    <property type="component" value="Unassembled WGS sequence"/>
</dbReference>
<name>A0A813YDV9_9BILA</name>
<comment type="subcellular location">
    <subcellularLocation>
        <location evidence="2">Cytoplasm</location>
    </subcellularLocation>
    <subcellularLocation>
        <location evidence="1">Nucleus</location>
    </subcellularLocation>
</comment>
<evidence type="ECO:0000256" key="4">
    <source>
        <dbReference type="ARBA" id="ARBA00022490"/>
    </source>
</evidence>
<dbReference type="Gene3D" id="3.40.50.300">
    <property type="entry name" value="P-loop containing nucleotide triphosphate hydrolases"/>
    <property type="match status" value="1"/>
</dbReference>
<keyword evidence="7" id="KW-0647">Proteasome</keyword>
<evidence type="ECO:0000313" key="13">
    <source>
        <dbReference type="Proteomes" id="UP000663860"/>
    </source>
</evidence>
<dbReference type="GO" id="GO:0005634">
    <property type="term" value="C:nucleus"/>
    <property type="evidence" value="ECO:0007669"/>
    <property type="project" value="UniProtKB-SubCell"/>
</dbReference>
<dbReference type="PANTHER" id="PTHR23073">
    <property type="entry name" value="26S PROTEASOME REGULATORY SUBUNIT"/>
    <property type="match status" value="1"/>
</dbReference>
<proteinExistence type="inferred from homology"/>
<comment type="caution">
    <text evidence="12">The sequence shown here is derived from an EMBL/GenBank/DDBJ whole genome shotgun (WGS) entry which is preliminary data.</text>
</comment>
<dbReference type="AlphaFoldDB" id="A0A813YDV9"/>
<dbReference type="Gene3D" id="1.10.8.60">
    <property type="match status" value="1"/>
</dbReference>
<dbReference type="GO" id="GO:0005737">
    <property type="term" value="C:cytoplasm"/>
    <property type="evidence" value="ECO:0007669"/>
    <property type="project" value="UniProtKB-SubCell"/>
</dbReference>
<dbReference type="GO" id="GO:0000502">
    <property type="term" value="C:proteasome complex"/>
    <property type="evidence" value="ECO:0007669"/>
    <property type="project" value="UniProtKB-KW"/>
</dbReference>
<keyword evidence="6 9" id="KW-0067">ATP-binding</keyword>
<evidence type="ECO:0000259" key="11">
    <source>
        <dbReference type="SMART" id="SM00382"/>
    </source>
</evidence>
<evidence type="ECO:0000256" key="6">
    <source>
        <dbReference type="ARBA" id="ARBA00022840"/>
    </source>
</evidence>
<evidence type="ECO:0000256" key="9">
    <source>
        <dbReference type="RuleBase" id="RU003651"/>
    </source>
</evidence>
<dbReference type="CDD" id="cd19502">
    <property type="entry name" value="RecA-like_PAN_like"/>
    <property type="match status" value="1"/>
</dbReference>
<organism evidence="12 13">
    <name type="scientific">Adineta steineri</name>
    <dbReference type="NCBI Taxonomy" id="433720"/>
    <lineage>
        <taxon>Eukaryota</taxon>
        <taxon>Metazoa</taxon>
        <taxon>Spiralia</taxon>
        <taxon>Gnathifera</taxon>
        <taxon>Rotifera</taxon>
        <taxon>Eurotatoria</taxon>
        <taxon>Bdelloidea</taxon>
        <taxon>Adinetida</taxon>
        <taxon>Adinetidae</taxon>
        <taxon>Adineta</taxon>
    </lineage>
</organism>
<evidence type="ECO:0000256" key="5">
    <source>
        <dbReference type="ARBA" id="ARBA00022741"/>
    </source>
</evidence>
<evidence type="ECO:0000256" key="3">
    <source>
        <dbReference type="ARBA" id="ARBA00006914"/>
    </source>
</evidence>
<evidence type="ECO:0000256" key="8">
    <source>
        <dbReference type="ARBA" id="ARBA00023242"/>
    </source>
</evidence>
<keyword evidence="4" id="KW-0963">Cytoplasm</keyword>
<dbReference type="InterPro" id="IPR027417">
    <property type="entry name" value="P-loop_NTPase"/>
</dbReference>
<evidence type="ECO:0000256" key="7">
    <source>
        <dbReference type="ARBA" id="ARBA00022942"/>
    </source>
</evidence>
<dbReference type="Pfam" id="PF17862">
    <property type="entry name" value="AAA_lid_3"/>
    <property type="match status" value="1"/>
</dbReference>
<dbReference type="InterPro" id="IPR032501">
    <property type="entry name" value="Prot_ATP_ID_OB_2nd"/>
</dbReference>
<dbReference type="InterPro" id="IPR003959">
    <property type="entry name" value="ATPase_AAA_core"/>
</dbReference>
<keyword evidence="5 9" id="KW-0547">Nucleotide-binding</keyword>
<feature type="domain" description="AAA+ ATPase" evidence="11">
    <location>
        <begin position="398"/>
        <end position="537"/>
    </location>
</feature>
<dbReference type="EMBL" id="CAJNOE010000084">
    <property type="protein sequence ID" value="CAF0882758.1"/>
    <property type="molecule type" value="Genomic_DNA"/>
</dbReference>
<evidence type="ECO:0000313" key="12">
    <source>
        <dbReference type="EMBL" id="CAF0882758.1"/>
    </source>
</evidence>
<dbReference type="PROSITE" id="PS00674">
    <property type="entry name" value="AAA"/>
    <property type="match status" value="1"/>
</dbReference>
<comment type="similarity">
    <text evidence="3 9">Belongs to the AAA ATPase family.</text>
</comment>
<evidence type="ECO:0000256" key="2">
    <source>
        <dbReference type="ARBA" id="ARBA00004496"/>
    </source>
</evidence>
<accession>A0A813YDV9</accession>
<dbReference type="FunFam" id="1.10.8.60:FF:000018">
    <property type="entry name" value="26S protease regulatory subunit 6B"/>
    <property type="match status" value="1"/>
</dbReference>
<protein>
    <recommendedName>
        <fullName evidence="11">AAA+ ATPase domain-containing protein</fullName>
    </recommendedName>
</protein>
<keyword evidence="8" id="KW-0539">Nucleus</keyword>
<feature type="region of interest" description="Disordered" evidence="10">
    <location>
        <begin position="240"/>
        <end position="264"/>
    </location>
</feature>